<gene>
    <name evidence="1" type="ORF">CLUMA_CG016799</name>
</gene>
<dbReference type="AlphaFoldDB" id="A0A1J1IW61"/>
<proteinExistence type="predicted"/>
<reference evidence="1 2" key="1">
    <citation type="submission" date="2015-04" db="EMBL/GenBank/DDBJ databases">
        <authorList>
            <person name="Syromyatnikov M.Y."/>
            <person name="Popov V.N."/>
        </authorList>
    </citation>
    <scope>NUCLEOTIDE SEQUENCE [LARGE SCALE GENOMIC DNA]</scope>
</reference>
<accession>A0A1J1IW61</accession>
<dbReference type="EMBL" id="CVRI01000059">
    <property type="protein sequence ID" value="CRL03374.1"/>
    <property type="molecule type" value="Genomic_DNA"/>
</dbReference>
<sequence>MRAPSDRKKAFHLALCKQKKKIFLLLLEELLIQFSDEKLHLYLEFAECGMTMANCKRKHHHLQNLFIFLTPPTNSTTSNALQKNMSNYSIICFNLVEMAFDLVEKISFLSKEFRLN</sequence>
<evidence type="ECO:0000313" key="1">
    <source>
        <dbReference type="EMBL" id="CRL03374.1"/>
    </source>
</evidence>
<keyword evidence="2" id="KW-1185">Reference proteome</keyword>
<name>A0A1J1IW61_9DIPT</name>
<dbReference type="Proteomes" id="UP000183832">
    <property type="component" value="Unassembled WGS sequence"/>
</dbReference>
<organism evidence="1 2">
    <name type="scientific">Clunio marinus</name>
    <dbReference type="NCBI Taxonomy" id="568069"/>
    <lineage>
        <taxon>Eukaryota</taxon>
        <taxon>Metazoa</taxon>
        <taxon>Ecdysozoa</taxon>
        <taxon>Arthropoda</taxon>
        <taxon>Hexapoda</taxon>
        <taxon>Insecta</taxon>
        <taxon>Pterygota</taxon>
        <taxon>Neoptera</taxon>
        <taxon>Endopterygota</taxon>
        <taxon>Diptera</taxon>
        <taxon>Nematocera</taxon>
        <taxon>Chironomoidea</taxon>
        <taxon>Chironomidae</taxon>
        <taxon>Clunio</taxon>
    </lineage>
</organism>
<evidence type="ECO:0000313" key="2">
    <source>
        <dbReference type="Proteomes" id="UP000183832"/>
    </source>
</evidence>
<protein>
    <submittedName>
        <fullName evidence="1">CLUMA_CG016799, isoform A</fullName>
    </submittedName>
</protein>